<organism evidence="3 4">
    <name type="scientific">Moorella mulderi DSM 14980</name>
    <dbReference type="NCBI Taxonomy" id="1122241"/>
    <lineage>
        <taxon>Bacteria</taxon>
        <taxon>Bacillati</taxon>
        <taxon>Bacillota</taxon>
        <taxon>Clostridia</taxon>
        <taxon>Neomoorellales</taxon>
        <taxon>Neomoorellaceae</taxon>
        <taxon>Neomoorella</taxon>
    </lineage>
</organism>
<dbReference type="AlphaFoldDB" id="A0A151B1L5"/>
<dbReference type="NCBIfam" id="TIGR01552">
    <property type="entry name" value="phd_fam"/>
    <property type="match status" value="1"/>
</dbReference>
<dbReference type="InterPro" id="IPR036165">
    <property type="entry name" value="YefM-like_sf"/>
</dbReference>
<accession>A0A151B1L5</accession>
<dbReference type="SUPFAM" id="SSF143120">
    <property type="entry name" value="YefM-like"/>
    <property type="match status" value="1"/>
</dbReference>
<dbReference type="EMBL" id="LTBC01000001">
    <property type="protein sequence ID" value="KYH33801.1"/>
    <property type="molecule type" value="Genomic_DNA"/>
</dbReference>
<protein>
    <recommendedName>
        <fullName evidence="2">Antitoxin</fullName>
    </recommendedName>
</protein>
<sequence length="95" mass="11079">MRFVTVRELRIKSGEIWRQLQKEGELVITSNGKPVAVLSNIEEKYLEEYLQNLRRVRAVLAVKNMQARAREKGLDKIKDAEIEAEIKAVRRSRSQ</sequence>
<gene>
    <name evidence="3" type="ORF">MOMUL_05170</name>
</gene>
<dbReference type="InterPro" id="IPR006442">
    <property type="entry name" value="Antitoxin_Phd/YefM"/>
</dbReference>
<comment type="function">
    <text evidence="2">Antitoxin component of a type II toxin-antitoxin (TA) system.</text>
</comment>
<dbReference type="OrthoDB" id="1726349at2"/>
<comment type="caution">
    <text evidence="3">The sequence shown here is derived from an EMBL/GenBank/DDBJ whole genome shotgun (WGS) entry which is preliminary data.</text>
</comment>
<name>A0A151B1L5_9FIRM</name>
<reference evidence="3 4" key="1">
    <citation type="submission" date="2016-02" db="EMBL/GenBank/DDBJ databases">
        <title>Genome sequence of Moorella mulderi DSM 14980.</title>
        <authorList>
            <person name="Poehlein A."/>
            <person name="Daniel R."/>
        </authorList>
    </citation>
    <scope>NUCLEOTIDE SEQUENCE [LARGE SCALE GENOMIC DNA]</scope>
    <source>
        <strain evidence="3 4">DSM 14980</strain>
    </source>
</reference>
<dbReference type="PATRIC" id="fig|1122241.3.peg.546"/>
<dbReference type="Pfam" id="PF02604">
    <property type="entry name" value="PhdYeFM_antitox"/>
    <property type="match status" value="1"/>
</dbReference>
<dbReference type="RefSeq" id="WP_062281053.1">
    <property type="nucleotide sequence ID" value="NZ_LTBC01000001.1"/>
</dbReference>
<evidence type="ECO:0000313" key="4">
    <source>
        <dbReference type="Proteomes" id="UP000075670"/>
    </source>
</evidence>
<evidence type="ECO:0000256" key="1">
    <source>
        <dbReference type="ARBA" id="ARBA00009981"/>
    </source>
</evidence>
<evidence type="ECO:0000256" key="2">
    <source>
        <dbReference type="RuleBase" id="RU362080"/>
    </source>
</evidence>
<keyword evidence="4" id="KW-1185">Reference proteome</keyword>
<dbReference type="Proteomes" id="UP000075670">
    <property type="component" value="Unassembled WGS sequence"/>
</dbReference>
<dbReference type="Gene3D" id="3.40.1620.10">
    <property type="entry name" value="YefM-like domain"/>
    <property type="match status" value="1"/>
</dbReference>
<comment type="similarity">
    <text evidence="1 2">Belongs to the phD/YefM antitoxin family.</text>
</comment>
<evidence type="ECO:0000313" key="3">
    <source>
        <dbReference type="EMBL" id="KYH33801.1"/>
    </source>
</evidence>
<proteinExistence type="inferred from homology"/>